<dbReference type="RefSeq" id="WP_394835383.1">
    <property type="nucleotide sequence ID" value="NZ_CP089929.1"/>
</dbReference>
<keyword evidence="2" id="KW-0238">DNA-binding</keyword>
<feature type="domain" description="HTH arsR-type" evidence="4">
    <location>
        <begin position="1"/>
        <end position="100"/>
    </location>
</feature>
<dbReference type="PANTHER" id="PTHR33154:SF32">
    <property type="entry name" value="TRANSCRIPTIONAL REGULATORY PROTEIN"/>
    <property type="match status" value="1"/>
</dbReference>
<name>A0ABZ2L463_9BACT</name>
<proteinExistence type="predicted"/>
<evidence type="ECO:0000256" key="3">
    <source>
        <dbReference type="ARBA" id="ARBA00023163"/>
    </source>
</evidence>
<evidence type="ECO:0000256" key="1">
    <source>
        <dbReference type="ARBA" id="ARBA00023015"/>
    </source>
</evidence>
<dbReference type="Gene3D" id="1.10.10.10">
    <property type="entry name" value="Winged helix-like DNA-binding domain superfamily/Winged helix DNA-binding domain"/>
    <property type="match status" value="1"/>
</dbReference>
<dbReference type="InterPro" id="IPR036390">
    <property type="entry name" value="WH_DNA-bd_sf"/>
</dbReference>
<evidence type="ECO:0000259" key="4">
    <source>
        <dbReference type="PROSITE" id="PS50987"/>
    </source>
</evidence>
<dbReference type="InterPro" id="IPR051081">
    <property type="entry name" value="HTH_MetalResp_TranReg"/>
</dbReference>
<keyword evidence="3" id="KW-0804">Transcription</keyword>
<dbReference type="SMART" id="SM00418">
    <property type="entry name" value="HTH_ARSR"/>
    <property type="match status" value="1"/>
</dbReference>
<dbReference type="PROSITE" id="PS50987">
    <property type="entry name" value="HTH_ARSR_2"/>
    <property type="match status" value="1"/>
</dbReference>
<accession>A0ABZ2L463</accession>
<keyword evidence="6" id="KW-1185">Reference proteome</keyword>
<evidence type="ECO:0000313" key="5">
    <source>
        <dbReference type="EMBL" id="WXB05737.1"/>
    </source>
</evidence>
<sequence length="100" mass="11377">MSIVVAIRALANERRLQILEWLKDPETHFPPQVDGDLVKDGVCGIFIAEKLGVTPATVSEHLKVLSRAGLVRAKRIKQWTFYKRDEAQIRKIKDAIKRSV</sequence>
<dbReference type="PANTHER" id="PTHR33154">
    <property type="entry name" value="TRANSCRIPTIONAL REGULATOR, ARSR FAMILY"/>
    <property type="match status" value="1"/>
</dbReference>
<organism evidence="5 6">
    <name type="scientific">Pendulispora rubella</name>
    <dbReference type="NCBI Taxonomy" id="2741070"/>
    <lineage>
        <taxon>Bacteria</taxon>
        <taxon>Pseudomonadati</taxon>
        <taxon>Myxococcota</taxon>
        <taxon>Myxococcia</taxon>
        <taxon>Myxococcales</taxon>
        <taxon>Sorangiineae</taxon>
        <taxon>Pendulisporaceae</taxon>
        <taxon>Pendulispora</taxon>
    </lineage>
</organism>
<dbReference type="InterPro" id="IPR001845">
    <property type="entry name" value="HTH_ArsR_DNA-bd_dom"/>
</dbReference>
<dbReference type="InterPro" id="IPR036388">
    <property type="entry name" value="WH-like_DNA-bd_sf"/>
</dbReference>
<dbReference type="Proteomes" id="UP001374803">
    <property type="component" value="Chromosome"/>
</dbReference>
<protein>
    <submittedName>
        <fullName evidence="5">Helix-turn-helix domain-containing protein</fullName>
    </submittedName>
</protein>
<dbReference type="EMBL" id="CP089983">
    <property type="protein sequence ID" value="WXB05737.1"/>
    <property type="molecule type" value="Genomic_DNA"/>
</dbReference>
<gene>
    <name evidence="5" type="ORF">LVJ94_00465</name>
</gene>
<dbReference type="Pfam" id="PF01022">
    <property type="entry name" value="HTH_5"/>
    <property type="match status" value="1"/>
</dbReference>
<dbReference type="InterPro" id="IPR011991">
    <property type="entry name" value="ArsR-like_HTH"/>
</dbReference>
<keyword evidence="1" id="KW-0805">Transcription regulation</keyword>
<evidence type="ECO:0000313" key="6">
    <source>
        <dbReference type="Proteomes" id="UP001374803"/>
    </source>
</evidence>
<dbReference type="CDD" id="cd00090">
    <property type="entry name" value="HTH_ARSR"/>
    <property type="match status" value="1"/>
</dbReference>
<dbReference type="SUPFAM" id="SSF46785">
    <property type="entry name" value="Winged helix' DNA-binding domain"/>
    <property type="match status" value="1"/>
</dbReference>
<reference evidence="5" key="1">
    <citation type="submission" date="2021-12" db="EMBL/GenBank/DDBJ databases">
        <title>Discovery of the Pendulisporaceae a myxobacterial family with distinct sporulation behavior and unique specialized metabolism.</title>
        <authorList>
            <person name="Garcia R."/>
            <person name="Popoff A."/>
            <person name="Bader C.D."/>
            <person name="Loehr J."/>
            <person name="Walesch S."/>
            <person name="Walt C."/>
            <person name="Boldt J."/>
            <person name="Bunk B."/>
            <person name="Haeckl F.J.F.P.J."/>
            <person name="Gunesch A.P."/>
            <person name="Birkelbach J."/>
            <person name="Nuebel U."/>
            <person name="Pietschmann T."/>
            <person name="Bach T."/>
            <person name="Mueller R."/>
        </authorList>
    </citation>
    <scope>NUCLEOTIDE SEQUENCE</scope>
    <source>
        <strain evidence="5">MSr11367</strain>
    </source>
</reference>
<evidence type="ECO:0000256" key="2">
    <source>
        <dbReference type="ARBA" id="ARBA00023125"/>
    </source>
</evidence>